<evidence type="ECO:0000313" key="2">
    <source>
        <dbReference type="EMBL" id="JAS57527.1"/>
    </source>
</evidence>
<name>A0A1B6G524_9HEMI</name>
<evidence type="ECO:0000256" key="1">
    <source>
        <dbReference type="SAM" id="MobiDB-lite"/>
    </source>
</evidence>
<dbReference type="EMBL" id="GECZ01012242">
    <property type="protein sequence ID" value="JAS57527.1"/>
    <property type="molecule type" value="Transcribed_RNA"/>
</dbReference>
<gene>
    <name evidence="2" type="ORF">g.869</name>
</gene>
<accession>A0A1B6G524</accession>
<reference evidence="2" key="1">
    <citation type="submission" date="2015-11" db="EMBL/GenBank/DDBJ databases">
        <title>De novo transcriptome assembly of four potential Pierce s Disease insect vectors from Arizona vineyards.</title>
        <authorList>
            <person name="Tassone E.E."/>
        </authorList>
    </citation>
    <scope>NUCLEOTIDE SEQUENCE</scope>
</reference>
<proteinExistence type="predicted"/>
<feature type="region of interest" description="Disordered" evidence="1">
    <location>
        <begin position="93"/>
        <end position="123"/>
    </location>
</feature>
<organism evidence="2">
    <name type="scientific">Cuerna arida</name>
    <dbReference type="NCBI Taxonomy" id="1464854"/>
    <lineage>
        <taxon>Eukaryota</taxon>
        <taxon>Metazoa</taxon>
        <taxon>Ecdysozoa</taxon>
        <taxon>Arthropoda</taxon>
        <taxon>Hexapoda</taxon>
        <taxon>Insecta</taxon>
        <taxon>Pterygota</taxon>
        <taxon>Neoptera</taxon>
        <taxon>Paraneoptera</taxon>
        <taxon>Hemiptera</taxon>
        <taxon>Auchenorrhyncha</taxon>
        <taxon>Membracoidea</taxon>
        <taxon>Cicadellidae</taxon>
        <taxon>Cicadellinae</taxon>
        <taxon>Proconiini</taxon>
        <taxon>Cuerna</taxon>
    </lineage>
</organism>
<feature type="non-terminal residue" evidence="2">
    <location>
        <position position="1"/>
    </location>
</feature>
<sequence>KRTKISESSVNQPMVEIQADIDNIVTEYLALSNPADIGYPKIDSSSILQIKKEKMVEDIPIVSKNSTPLSVEVCQITDNDSEVKIDESLSLKSKKKVKKRAKSSESSQNQQKGEVQTDVDNIV</sequence>
<protein>
    <submittedName>
        <fullName evidence="2">Uncharacterized protein</fullName>
    </submittedName>
</protein>
<feature type="non-terminal residue" evidence="2">
    <location>
        <position position="123"/>
    </location>
</feature>
<dbReference type="AlphaFoldDB" id="A0A1B6G524"/>